<proteinExistence type="predicted"/>
<name>A0A1H1X8N4_9ACTN</name>
<evidence type="ECO:0000256" key="1">
    <source>
        <dbReference type="SAM" id="MobiDB-lite"/>
    </source>
</evidence>
<sequence>MESPARPSIRSSHTPGVGAGVAADRRDQP</sequence>
<dbReference type="Proteomes" id="UP000198983">
    <property type="component" value="Chromosome I"/>
</dbReference>
<gene>
    <name evidence="2" type="ORF">SAMN04489717_4866</name>
</gene>
<reference evidence="2 3" key="1">
    <citation type="submission" date="2016-10" db="EMBL/GenBank/DDBJ databases">
        <authorList>
            <person name="de Groot N.N."/>
        </authorList>
    </citation>
    <scope>NUCLEOTIDE SEQUENCE [LARGE SCALE GENOMIC DNA]</scope>
    <source>
        <strain evidence="2 3">DSM 22024</strain>
    </source>
</reference>
<feature type="region of interest" description="Disordered" evidence="1">
    <location>
        <begin position="1"/>
        <end position="29"/>
    </location>
</feature>
<evidence type="ECO:0000313" key="2">
    <source>
        <dbReference type="EMBL" id="SDT05664.1"/>
    </source>
</evidence>
<keyword evidence="3" id="KW-1185">Reference proteome</keyword>
<organism evidence="2 3">
    <name type="scientific">Actinopolymorpha singaporensis</name>
    <dbReference type="NCBI Taxonomy" id="117157"/>
    <lineage>
        <taxon>Bacteria</taxon>
        <taxon>Bacillati</taxon>
        <taxon>Actinomycetota</taxon>
        <taxon>Actinomycetes</taxon>
        <taxon>Propionibacteriales</taxon>
        <taxon>Actinopolymorphaceae</taxon>
        <taxon>Actinopolymorpha</taxon>
    </lineage>
</organism>
<evidence type="ECO:0000313" key="3">
    <source>
        <dbReference type="Proteomes" id="UP000198983"/>
    </source>
</evidence>
<dbReference type="AlphaFoldDB" id="A0A1H1X8N4"/>
<dbReference type="EMBL" id="LT629732">
    <property type="protein sequence ID" value="SDT05664.1"/>
    <property type="molecule type" value="Genomic_DNA"/>
</dbReference>
<dbReference type="STRING" id="117157.SAMN04489717_4866"/>
<accession>A0A1H1X8N4</accession>
<protein>
    <submittedName>
        <fullName evidence="2">Uncharacterized protein</fullName>
    </submittedName>
</protein>